<gene>
    <name evidence="2" type="ORF">US62_C0040G0007</name>
</gene>
<feature type="transmembrane region" description="Helical" evidence="1">
    <location>
        <begin position="26"/>
        <end position="45"/>
    </location>
</feature>
<feature type="transmembrane region" description="Helical" evidence="1">
    <location>
        <begin position="91"/>
        <end position="112"/>
    </location>
</feature>
<feature type="transmembrane region" description="Helical" evidence="1">
    <location>
        <begin position="65"/>
        <end position="85"/>
    </location>
</feature>
<organism evidence="2 3">
    <name type="scientific">Candidatus Woesebacteria bacterium GW2011_GWA1_37_8</name>
    <dbReference type="NCBI Taxonomy" id="1618546"/>
    <lineage>
        <taxon>Bacteria</taxon>
        <taxon>Candidatus Woeseibacteriota</taxon>
    </lineage>
</organism>
<accession>A0A0G0HL01</accession>
<feature type="transmembrane region" description="Helical" evidence="1">
    <location>
        <begin position="133"/>
        <end position="152"/>
    </location>
</feature>
<comment type="caution">
    <text evidence="2">The sequence shown here is derived from an EMBL/GenBank/DDBJ whole genome shotgun (WGS) entry which is preliminary data.</text>
</comment>
<name>A0A0G0HL01_9BACT</name>
<sequence length="155" mass="17932">MYNINMVGKIKNFKTLRTKLKNNYKLLLPTTYVLSLFLGLILYLIYKIIPAFNSTFCINLGGRQVCTLAGIYIYTLTSLPGYIVLGSIIKYLPFTLPVIISFILLIFVNLVIYYLLGMGFQKLIREKNDPTKFVYNITVYVFLFLIIVYLILRTV</sequence>
<reference evidence="2 3" key="1">
    <citation type="journal article" date="2015" name="Nature">
        <title>rRNA introns, odd ribosomes, and small enigmatic genomes across a large radiation of phyla.</title>
        <authorList>
            <person name="Brown C.T."/>
            <person name="Hug L.A."/>
            <person name="Thomas B.C."/>
            <person name="Sharon I."/>
            <person name="Castelle C.J."/>
            <person name="Singh A."/>
            <person name="Wilkins M.J."/>
            <person name="Williams K.H."/>
            <person name="Banfield J.F."/>
        </authorList>
    </citation>
    <scope>NUCLEOTIDE SEQUENCE [LARGE SCALE GENOMIC DNA]</scope>
</reference>
<keyword evidence="1" id="KW-1133">Transmembrane helix</keyword>
<protein>
    <submittedName>
        <fullName evidence="2">Uncharacterized protein</fullName>
    </submittedName>
</protein>
<evidence type="ECO:0000313" key="3">
    <source>
        <dbReference type="Proteomes" id="UP000034603"/>
    </source>
</evidence>
<dbReference type="Proteomes" id="UP000034603">
    <property type="component" value="Unassembled WGS sequence"/>
</dbReference>
<evidence type="ECO:0000313" key="2">
    <source>
        <dbReference type="EMBL" id="KKQ43863.1"/>
    </source>
</evidence>
<dbReference type="AlphaFoldDB" id="A0A0G0HL01"/>
<keyword evidence="1" id="KW-0812">Transmembrane</keyword>
<evidence type="ECO:0000256" key="1">
    <source>
        <dbReference type="SAM" id="Phobius"/>
    </source>
</evidence>
<keyword evidence="1" id="KW-0472">Membrane</keyword>
<proteinExistence type="predicted"/>
<dbReference type="EMBL" id="LBTR01000040">
    <property type="protein sequence ID" value="KKQ43863.1"/>
    <property type="molecule type" value="Genomic_DNA"/>
</dbReference>